<comment type="caution">
    <text evidence="1">The sequence shown here is derived from an EMBL/GenBank/DDBJ whole genome shotgun (WGS) entry which is preliminary data.</text>
</comment>
<keyword evidence="2" id="KW-1185">Reference proteome</keyword>
<name>A0ABX0K0C4_9PROT</name>
<evidence type="ECO:0000313" key="1">
    <source>
        <dbReference type="EMBL" id="NHN88710.1"/>
    </source>
</evidence>
<sequence length="76" mass="7738">MIEALIVGLLVVACGLYWLGRVAPSATRGLWRGFGRTLQVIHAPSSLQMAVAGRATAAPQGGCGGCKGCDKNGGCH</sequence>
<reference evidence="1 2" key="1">
    <citation type="journal article" date="2020" name="Int. J. Syst. Evol. Microbiol.">
        <title>Novel acetic acid bacteria from cider fermentations: Acetobacter conturbans sp. nov. and Acetobacter fallax sp. nov.</title>
        <authorList>
            <person name="Sombolestani A.S."/>
            <person name="Cleenwerck I."/>
            <person name="Cnockaert M."/>
            <person name="Borremans W."/>
            <person name="Wieme A.D."/>
            <person name="De Vuyst L."/>
            <person name="Vandamme P."/>
        </authorList>
    </citation>
    <scope>NUCLEOTIDE SEQUENCE [LARGE SCALE GENOMIC DNA]</scope>
    <source>
        <strain evidence="1 2">LMG 1627</strain>
    </source>
</reference>
<dbReference type="Pfam" id="PF20228">
    <property type="entry name" value="DUF6587"/>
    <property type="match status" value="1"/>
</dbReference>
<organism evidence="1 2">
    <name type="scientific">Acetobacter conturbans</name>
    <dbReference type="NCBI Taxonomy" id="1737472"/>
    <lineage>
        <taxon>Bacteria</taxon>
        <taxon>Pseudomonadati</taxon>
        <taxon>Pseudomonadota</taxon>
        <taxon>Alphaproteobacteria</taxon>
        <taxon>Acetobacterales</taxon>
        <taxon>Acetobacteraceae</taxon>
        <taxon>Acetobacter</taxon>
    </lineage>
</organism>
<proteinExistence type="predicted"/>
<protein>
    <recommendedName>
        <fullName evidence="3">Chemotaxis protein</fullName>
    </recommendedName>
</protein>
<evidence type="ECO:0008006" key="3">
    <source>
        <dbReference type="Google" id="ProtNLM"/>
    </source>
</evidence>
<gene>
    <name evidence="1" type="ORF">GOB81_08710</name>
</gene>
<evidence type="ECO:0000313" key="2">
    <source>
        <dbReference type="Proteomes" id="UP000631653"/>
    </source>
</evidence>
<dbReference type="RefSeq" id="WP_173570033.1">
    <property type="nucleotide sequence ID" value="NZ_WOSY01000007.1"/>
</dbReference>
<accession>A0ABX0K0C4</accession>
<dbReference type="EMBL" id="WOSY01000007">
    <property type="protein sequence ID" value="NHN88710.1"/>
    <property type="molecule type" value="Genomic_DNA"/>
</dbReference>
<dbReference type="InterPro" id="IPR046494">
    <property type="entry name" value="DUF6587"/>
</dbReference>
<dbReference type="Proteomes" id="UP000631653">
    <property type="component" value="Unassembled WGS sequence"/>
</dbReference>